<evidence type="ECO:0000313" key="2">
    <source>
        <dbReference type="EMBL" id="EUA42483.1"/>
    </source>
</evidence>
<protein>
    <submittedName>
        <fullName evidence="2">Uncharacterized protein</fullName>
    </submittedName>
</protein>
<dbReference type="EMBL" id="JAOB01000042">
    <property type="protein sequence ID" value="EUA42483.1"/>
    <property type="molecule type" value="Genomic_DNA"/>
</dbReference>
<feature type="region of interest" description="Disordered" evidence="1">
    <location>
        <begin position="22"/>
        <end position="61"/>
    </location>
</feature>
<gene>
    <name evidence="2" type="ORF">I553_6343</name>
</gene>
<sequence>MAAPADKIWNLIADVRNTGGFHRRHSRRIGLTAPPGPRSGHASVGTCGATRSDRSIGRRAG</sequence>
<accession>X8BGW1</accession>
<comment type="caution">
    <text evidence="2">The sequence shown here is derived from an EMBL/GenBank/DDBJ whole genome shotgun (WGS) entry which is preliminary data.</text>
</comment>
<proteinExistence type="predicted"/>
<evidence type="ECO:0000256" key="1">
    <source>
        <dbReference type="SAM" id="MobiDB-lite"/>
    </source>
</evidence>
<reference evidence="2" key="1">
    <citation type="submission" date="2014-01" db="EMBL/GenBank/DDBJ databases">
        <authorList>
            <person name="Brown-Elliot B."/>
            <person name="Wallace R."/>
            <person name="Lenaerts A."/>
            <person name="Ordway D."/>
            <person name="DeGroote M.A."/>
            <person name="Parker T."/>
            <person name="Sizemore C."/>
            <person name="Tallon L.J."/>
            <person name="Sadzewicz L.K."/>
            <person name="Sengamalay N."/>
            <person name="Fraser C.M."/>
            <person name="Hine E."/>
            <person name="Shefchek K.A."/>
            <person name="Das S.P."/>
            <person name="Tettelin H."/>
        </authorList>
    </citation>
    <scope>NUCLEOTIDE SEQUENCE [LARGE SCALE GENOMIC DNA]</scope>
    <source>
        <strain evidence="2">4042</strain>
    </source>
</reference>
<feature type="compositionally biased region" description="Basic and acidic residues" evidence="1">
    <location>
        <begin position="51"/>
        <end position="61"/>
    </location>
</feature>
<organism evidence="2">
    <name type="scientific">Mycobacterium xenopi 4042</name>
    <dbReference type="NCBI Taxonomy" id="1299334"/>
    <lineage>
        <taxon>Bacteria</taxon>
        <taxon>Bacillati</taxon>
        <taxon>Actinomycetota</taxon>
        <taxon>Actinomycetes</taxon>
        <taxon>Mycobacteriales</taxon>
        <taxon>Mycobacteriaceae</taxon>
        <taxon>Mycobacterium</taxon>
    </lineage>
</organism>
<dbReference type="AlphaFoldDB" id="X8BGW1"/>
<name>X8BGW1_MYCXE</name>